<dbReference type="SUPFAM" id="SSF47616">
    <property type="entry name" value="GST C-terminal domain-like"/>
    <property type="match status" value="1"/>
</dbReference>
<dbReference type="AlphaFoldDB" id="A0A8J2ST28"/>
<dbReference type="SFLD" id="SFLDS00019">
    <property type="entry name" value="Glutathione_Transferase_(cytos"/>
    <property type="match status" value="1"/>
</dbReference>
<dbReference type="EMBL" id="CAKKNE010000006">
    <property type="protein sequence ID" value="CAH0379626.1"/>
    <property type="molecule type" value="Genomic_DNA"/>
</dbReference>
<dbReference type="PANTHER" id="PTHR43969">
    <property type="entry name" value="GLUTATHIONE S TRANSFERASE D10, ISOFORM A-RELATED"/>
    <property type="match status" value="1"/>
</dbReference>
<feature type="domain" description="GST N-terminal" evidence="1">
    <location>
        <begin position="1"/>
        <end position="114"/>
    </location>
</feature>
<dbReference type="Pfam" id="PF13417">
    <property type="entry name" value="GST_N_3"/>
    <property type="match status" value="1"/>
</dbReference>
<dbReference type="OrthoDB" id="38118at2759"/>
<comment type="caution">
    <text evidence="2">The sequence shown here is derived from an EMBL/GenBank/DDBJ whole genome shotgun (WGS) entry which is preliminary data.</text>
</comment>
<accession>A0A8J2ST28</accession>
<dbReference type="InterPro" id="IPR036249">
    <property type="entry name" value="Thioredoxin-like_sf"/>
</dbReference>
<dbReference type="SFLD" id="SFLDG00358">
    <property type="entry name" value="Main_(cytGST)"/>
    <property type="match status" value="1"/>
</dbReference>
<evidence type="ECO:0000259" key="1">
    <source>
        <dbReference type="PROSITE" id="PS50404"/>
    </source>
</evidence>
<reference evidence="2" key="1">
    <citation type="submission" date="2021-11" db="EMBL/GenBank/DDBJ databases">
        <authorList>
            <consortium name="Genoscope - CEA"/>
            <person name="William W."/>
        </authorList>
    </citation>
    <scope>NUCLEOTIDE SEQUENCE</scope>
</reference>
<organism evidence="2 3">
    <name type="scientific">Pelagomonas calceolata</name>
    <dbReference type="NCBI Taxonomy" id="35677"/>
    <lineage>
        <taxon>Eukaryota</taxon>
        <taxon>Sar</taxon>
        <taxon>Stramenopiles</taxon>
        <taxon>Ochrophyta</taxon>
        <taxon>Pelagophyceae</taxon>
        <taxon>Pelagomonadales</taxon>
        <taxon>Pelagomonadaceae</taxon>
        <taxon>Pelagomonas</taxon>
    </lineage>
</organism>
<dbReference type="InterPro" id="IPR004045">
    <property type="entry name" value="Glutathione_S-Trfase_N"/>
</dbReference>
<dbReference type="Gene3D" id="1.20.1050.10">
    <property type="match status" value="1"/>
</dbReference>
<dbReference type="InterPro" id="IPR040079">
    <property type="entry name" value="Glutathione_S-Trfase"/>
</dbReference>
<dbReference type="Gene3D" id="3.40.30.10">
    <property type="entry name" value="Glutaredoxin"/>
    <property type="match status" value="1"/>
</dbReference>
<gene>
    <name evidence="2" type="ORF">PECAL_6P12540</name>
</gene>
<sequence length="252" mass="26572">MGSGASHESATAAVAAGVSEDEVAAHLASLDKKPCTIYYSPFSNNSMGAAMTATACGCAELKLVDLAGEQKSDAYLAINPYGQVPGLTDDSNGLKLGESHAILRYLATQYKPSLYPGNPASRARIDMCMDNFTNYVFLKCYNGSINCVIGELLGLDAWPYPADQAAANAEFVAALDKWAGLYLASGPFVCGEELTIADYRAVGLLYTIMQPKIKEKTGFVPPDNVASYVSAVLAKDPAAAVLLTENTGKFLA</sequence>
<dbReference type="GO" id="GO:0006749">
    <property type="term" value="P:glutathione metabolic process"/>
    <property type="evidence" value="ECO:0007669"/>
    <property type="project" value="TreeGrafter"/>
</dbReference>
<dbReference type="Proteomes" id="UP000789595">
    <property type="component" value="Unassembled WGS sequence"/>
</dbReference>
<protein>
    <recommendedName>
        <fullName evidence="1">GST N-terminal domain-containing protein</fullName>
    </recommendedName>
</protein>
<keyword evidence="3" id="KW-1185">Reference proteome</keyword>
<dbReference type="InterPro" id="IPR036282">
    <property type="entry name" value="Glutathione-S-Trfase_C_sf"/>
</dbReference>
<dbReference type="SUPFAM" id="SSF52833">
    <property type="entry name" value="Thioredoxin-like"/>
    <property type="match status" value="1"/>
</dbReference>
<dbReference type="PANTHER" id="PTHR43969:SF9">
    <property type="entry name" value="GLUTATHIONE S TRANSFERASE D10, ISOFORM A-RELATED"/>
    <property type="match status" value="1"/>
</dbReference>
<evidence type="ECO:0000313" key="3">
    <source>
        <dbReference type="Proteomes" id="UP000789595"/>
    </source>
</evidence>
<proteinExistence type="predicted"/>
<evidence type="ECO:0000313" key="2">
    <source>
        <dbReference type="EMBL" id="CAH0379626.1"/>
    </source>
</evidence>
<dbReference type="PROSITE" id="PS50404">
    <property type="entry name" value="GST_NTER"/>
    <property type="match status" value="1"/>
</dbReference>
<dbReference type="GO" id="GO:0004364">
    <property type="term" value="F:glutathione transferase activity"/>
    <property type="evidence" value="ECO:0007669"/>
    <property type="project" value="TreeGrafter"/>
</dbReference>
<dbReference type="CDD" id="cd00570">
    <property type="entry name" value="GST_N_family"/>
    <property type="match status" value="1"/>
</dbReference>
<name>A0A8J2ST28_9STRA</name>